<evidence type="ECO:0000256" key="2">
    <source>
        <dbReference type="ARBA" id="ARBA00023002"/>
    </source>
</evidence>
<keyword evidence="2" id="KW-0560">Oxidoreductase</keyword>
<dbReference type="Proteomes" id="UP000327044">
    <property type="component" value="Unassembled WGS sequence"/>
</dbReference>
<proteinExistence type="inferred from homology"/>
<dbReference type="PROSITE" id="PS00061">
    <property type="entry name" value="ADH_SHORT"/>
    <property type="match status" value="1"/>
</dbReference>
<dbReference type="Pfam" id="PF00106">
    <property type="entry name" value="adh_short"/>
    <property type="match status" value="1"/>
</dbReference>
<evidence type="ECO:0008006" key="6">
    <source>
        <dbReference type="Google" id="ProtNLM"/>
    </source>
</evidence>
<keyword evidence="5" id="KW-1185">Reference proteome</keyword>
<dbReference type="PANTHER" id="PTHR44229">
    <property type="entry name" value="15-HYDROXYPROSTAGLANDIN DEHYDROGENASE [NAD(+)]"/>
    <property type="match status" value="1"/>
</dbReference>
<sequence length="263" mass="28939">MFEIRGKIALVTGGVSGIGLAISQELLRNGLKAIILVDVNEILGQKVTGEMKEEFGSDKVLFLKADVRKKDSLDEAFNFVVRTFENLDIVINAAGILKEAKIEDTIDTNLNGTIYGTLLAFEEYLPKYKKGTEGVILNIASTAGLEPLDCAPVYSCTKWAVVGFTRCLGTERHYKRNNIKVLALCPGFTNTTILTLGEDKFLNSNYQKFFESTITSVILQPTSHVAKAAMLAISQGVSGSTWVVKDNEPVYEAKFEDRKLFPV</sequence>
<organism evidence="4 5">
    <name type="scientific">Photinus pyralis</name>
    <name type="common">Common eastern firefly</name>
    <name type="synonym">Lampyris pyralis</name>
    <dbReference type="NCBI Taxonomy" id="7054"/>
    <lineage>
        <taxon>Eukaryota</taxon>
        <taxon>Metazoa</taxon>
        <taxon>Ecdysozoa</taxon>
        <taxon>Arthropoda</taxon>
        <taxon>Hexapoda</taxon>
        <taxon>Insecta</taxon>
        <taxon>Pterygota</taxon>
        <taxon>Neoptera</taxon>
        <taxon>Endopterygota</taxon>
        <taxon>Coleoptera</taxon>
        <taxon>Polyphaga</taxon>
        <taxon>Elateriformia</taxon>
        <taxon>Elateroidea</taxon>
        <taxon>Lampyridae</taxon>
        <taxon>Lampyrinae</taxon>
        <taxon>Photinus</taxon>
    </lineage>
</organism>
<dbReference type="InterPro" id="IPR036291">
    <property type="entry name" value="NAD(P)-bd_dom_sf"/>
</dbReference>
<evidence type="ECO:0000313" key="5">
    <source>
        <dbReference type="Proteomes" id="UP000327044"/>
    </source>
</evidence>
<reference evidence="4 5" key="1">
    <citation type="journal article" date="2018" name="Elife">
        <title>Firefly genomes illuminate parallel origins of bioluminescence in beetles.</title>
        <authorList>
            <person name="Fallon T.R."/>
            <person name="Lower S.E."/>
            <person name="Chang C.H."/>
            <person name="Bessho-Uehara M."/>
            <person name="Martin G.J."/>
            <person name="Bewick A.J."/>
            <person name="Behringer M."/>
            <person name="Debat H.J."/>
            <person name="Wong I."/>
            <person name="Day J.C."/>
            <person name="Suvorov A."/>
            <person name="Silva C.J."/>
            <person name="Stanger-Hall K.F."/>
            <person name="Hall D.W."/>
            <person name="Schmitz R.J."/>
            <person name="Nelson D.R."/>
            <person name="Lewis S.M."/>
            <person name="Shigenobu S."/>
            <person name="Bybee S.M."/>
            <person name="Larracuente A.M."/>
            <person name="Oba Y."/>
            <person name="Weng J.K."/>
        </authorList>
    </citation>
    <scope>NUCLEOTIDE SEQUENCE [LARGE SCALE GENOMIC DNA]</scope>
    <source>
        <strain evidence="4">1611_PpyrPB1</strain>
        <tissue evidence="4">Whole body</tissue>
    </source>
</reference>
<dbReference type="GO" id="GO:0005737">
    <property type="term" value="C:cytoplasm"/>
    <property type="evidence" value="ECO:0007669"/>
    <property type="project" value="TreeGrafter"/>
</dbReference>
<dbReference type="PANTHER" id="PTHR44229:SF8">
    <property type="entry name" value="ALCOHOL DEHYDROGENASE-RELATED"/>
    <property type="match status" value="1"/>
</dbReference>
<accession>A0A5N4AHH7</accession>
<comment type="caution">
    <text evidence="4">The sequence shown here is derived from an EMBL/GenBank/DDBJ whole genome shotgun (WGS) entry which is preliminary data.</text>
</comment>
<dbReference type="PRINTS" id="PR00081">
    <property type="entry name" value="GDHRDH"/>
</dbReference>
<evidence type="ECO:0000313" key="4">
    <source>
        <dbReference type="EMBL" id="KAB0796764.1"/>
    </source>
</evidence>
<dbReference type="InterPro" id="IPR020904">
    <property type="entry name" value="Sc_DH/Rdtase_CS"/>
</dbReference>
<dbReference type="GO" id="GO:0016616">
    <property type="term" value="F:oxidoreductase activity, acting on the CH-OH group of donors, NAD or NADP as acceptor"/>
    <property type="evidence" value="ECO:0007669"/>
    <property type="project" value="TreeGrafter"/>
</dbReference>
<evidence type="ECO:0000256" key="3">
    <source>
        <dbReference type="RuleBase" id="RU000363"/>
    </source>
</evidence>
<dbReference type="FunFam" id="3.40.50.720:FF:000149">
    <property type="entry name" value="15-hydroxyprostaglandin dehydrogenase [NAD(+)]"/>
    <property type="match status" value="1"/>
</dbReference>
<name>A0A5N4AHH7_PHOPY</name>
<comment type="similarity">
    <text evidence="1 3">Belongs to the short-chain dehydrogenases/reductases (SDR) family.</text>
</comment>
<protein>
    <recommendedName>
        <fullName evidence="6">Alcohol dehydrogenase</fullName>
    </recommendedName>
</protein>
<dbReference type="AlphaFoldDB" id="A0A5N4AHH7"/>
<dbReference type="SUPFAM" id="SSF51735">
    <property type="entry name" value="NAD(P)-binding Rossmann-fold domains"/>
    <property type="match status" value="1"/>
</dbReference>
<dbReference type="InParanoid" id="A0A5N4AHH7"/>
<evidence type="ECO:0000256" key="1">
    <source>
        <dbReference type="ARBA" id="ARBA00006484"/>
    </source>
</evidence>
<dbReference type="InterPro" id="IPR002347">
    <property type="entry name" value="SDR_fam"/>
</dbReference>
<dbReference type="EMBL" id="VVIM01000007">
    <property type="protein sequence ID" value="KAB0796764.1"/>
    <property type="molecule type" value="Genomic_DNA"/>
</dbReference>
<dbReference type="OrthoDB" id="417891at2759"/>
<gene>
    <name evidence="4" type="ORF">PPYR_10825</name>
</gene>
<dbReference type="Gene3D" id="3.40.50.720">
    <property type="entry name" value="NAD(P)-binding Rossmann-like Domain"/>
    <property type="match status" value="1"/>
</dbReference>
<dbReference type="PRINTS" id="PR00080">
    <property type="entry name" value="SDRFAMILY"/>
</dbReference>